<protein>
    <submittedName>
        <fullName evidence="4">D-2-hydroxyacid dehydrogenase</fullName>
    </submittedName>
</protein>
<dbReference type="Gene3D" id="3.40.50.720">
    <property type="entry name" value="NAD(P)-binding Rossmann-like Domain"/>
    <property type="match status" value="2"/>
</dbReference>
<dbReference type="PANTHER" id="PTHR43333">
    <property type="entry name" value="2-HACID_DH_C DOMAIN-CONTAINING PROTEIN"/>
    <property type="match status" value="1"/>
</dbReference>
<keyword evidence="5" id="KW-1185">Reference proteome</keyword>
<dbReference type="InterPro" id="IPR029753">
    <property type="entry name" value="D-isomer_DH_CS"/>
</dbReference>
<proteinExistence type="predicted"/>
<dbReference type="Pfam" id="PF02826">
    <property type="entry name" value="2-Hacid_dh_C"/>
    <property type="match status" value="1"/>
</dbReference>
<dbReference type="InterPro" id="IPR006140">
    <property type="entry name" value="D-isomer_DH_NAD-bd"/>
</dbReference>
<accession>A0ABU8XQI2</accession>
<reference evidence="4 5" key="1">
    <citation type="submission" date="2024-01" db="EMBL/GenBank/DDBJ databases">
        <title>Multi-omics insights into the function and evolution of sodium benzoate biodegradation pathways in Benzoatithermus flavus gen. nov., sp. nov. from hot spring.</title>
        <authorList>
            <person name="Hu C.-J."/>
            <person name="Li W.-J."/>
        </authorList>
    </citation>
    <scope>NUCLEOTIDE SEQUENCE [LARGE SCALE GENOMIC DNA]</scope>
    <source>
        <strain evidence="4 5">SYSU G07066</strain>
    </source>
</reference>
<dbReference type="Proteomes" id="UP001375743">
    <property type="component" value="Unassembled WGS sequence"/>
</dbReference>
<evidence type="ECO:0000259" key="3">
    <source>
        <dbReference type="Pfam" id="PF02826"/>
    </source>
</evidence>
<keyword evidence="2" id="KW-0520">NAD</keyword>
<evidence type="ECO:0000313" key="5">
    <source>
        <dbReference type="Proteomes" id="UP001375743"/>
    </source>
</evidence>
<dbReference type="SUPFAM" id="SSF51735">
    <property type="entry name" value="NAD(P)-binding Rossmann-fold domains"/>
    <property type="match status" value="1"/>
</dbReference>
<feature type="domain" description="D-isomer specific 2-hydroxyacid dehydrogenase NAD-binding" evidence="3">
    <location>
        <begin position="110"/>
        <end position="282"/>
    </location>
</feature>
<organism evidence="4 5">
    <name type="scientific">Benzoatithermus flavus</name>
    <dbReference type="NCBI Taxonomy" id="3108223"/>
    <lineage>
        <taxon>Bacteria</taxon>
        <taxon>Pseudomonadati</taxon>
        <taxon>Pseudomonadota</taxon>
        <taxon>Alphaproteobacteria</taxon>
        <taxon>Geminicoccales</taxon>
        <taxon>Geminicoccaceae</taxon>
        <taxon>Benzoatithermus</taxon>
    </lineage>
</organism>
<comment type="caution">
    <text evidence="4">The sequence shown here is derived from an EMBL/GenBank/DDBJ whole genome shotgun (WGS) entry which is preliminary data.</text>
</comment>
<dbReference type="PANTHER" id="PTHR43333:SF1">
    <property type="entry name" value="D-ISOMER SPECIFIC 2-HYDROXYACID DEHYDROGENASE NAD-BINDING DOMAIN-CONTAINING PROTEIN"/>
    <property type="match status" value="1"/>
</dbReference>
<sequence length="323" mass="36111">MERLLLVHEHADAWLPRLRRRFPDLEVRTCTEATVLPRLIAAFRPTIAYSCKTSGMPGPTHRPLLDAPDLVWLHVGGSGYDHLAGWEERSFVLTNSRGVLAPYLAETLMGALLALVSGLRRHLRQQEAGIWRPNPWRPLAGRTMLLIGTGAIAREVARRARPFGVRVIGLNRTVRDLPEFDEVRPLHALRASLAEADIVSLHLRLTAETRHLIDRSVLSAMREGTLFLNTARGGLVDETALVEALEQGHLAGAYLDVFEEEPLPRESLLWRLDNVILTPHAADQIADWEDRFADFFMDNLERRLDGRPLLNVVAAETAPGPSA</sequence>
<dbReference type="PROSITE" id="PS00671">
    <property type="entry name" value="D_2_HYDROXYACID_DH_3"/>
    <property type="match status" value="1"/>
</dbReference>
<dbReference type="RefSeq" id="WP_418159328.1">
    <property type="nucleotide sequence ID" value="NZ_JBBLZC010000008.1"/>
</dbReference>
<evidence type="ECO:0000313" key="4">
    <source>
        <dbReference type="EMBL" id="MEK0083480.1"/>
    </source>
</evidence>
<evidence type="ECO:0000256" key="2">
    <source>
        <dbReference type="ARBA" id="ARBA00023027"/>
    </source>
</evidence>
<evidence type="ECO:0000256" key="1">
    <source>
        <dbReference type="ARBA" id="ARBA00023002"/>
    </source>
</evidence>
<keyword evidence="1" id="KW-0560">Oxidoreductase</keyword>
<dbReference type="CDD" id="cd05300">
    <property type="entry name" value="2-Hacid_dh_1"/>
    <property type="match status" value="1"/>
</dbReference>
<name>A0ABU8XQI2_9PROT</name>
<gene>
    <name evidence="4" type="ORF">U1T56_09980</name>
</gene>
<dbReference type="InterPro" id="IPR036291">
    <property type="entry name" value="NAD(P)-bd_dom_sf"/>
</dbReference>
<dbReference type="EMBL" id="JBBLZC010000008">
    <property type="protein sequence ID" value="MEK0083480.1"/>
    <property type="molecule type" value="Genomic_DNA"/>
</dbReference>